<gene>
    <name evidence="2" type="ORF">PoB_001955800</name>
</gene>
<keyword evidence="3" id="KW-1185">Reference proteome</keyword>
<dbReference type="Proteomes" id="UP000735302">
    <property type="component" value="Unassembled WGS sequence"/>
</dbReference>
<dbReference type="PRINTS" id="PR00081">
    <property type="entry name" value="GDHRDH"/>
</dbReference>
<evidence type="ECO:0000313" key="3">
    <source>
        <dbReference type="Proteomes" id="UP000735302"/>
    </source>
</evidence>
<keyword evidence="1" id="KW-0560">Oxidoreductase</keyword>
<dbReference type="PRINTS" id="PR00080">
    <property type="entry name" value="SDRFAMILY"/>
</dbReference>
<dbReference type="InterPro" id="IPR020904">
    <property type="entry name" value="Sc_DH/Rdtase_CS"/>
</dbReference>
<dbReference type="EMBL" id="BLXT01002310">
    <property type="protein sequence ID" value="GFN93052.1"/>
    <property type="molecule type" value="Genomic_DNA"/>
</dbReference>
<organism evidence="2 3">
    <name type="scientific">Plakobranchus ocellatus</name>
    <dbReference type="NCBI Taxonomy" id="259542"/>
    <lineage>
        <taxon>Eukaryota</taxon>
        <taxon>Metazoa</taxon>
        <taxon>Spiralia</taxon>
        <taxon>Lophotrochozoa</taxon>
        <taxon>Mollusca</taxon>
        <taxon>Gastropoda</taxon>
        <taxon>Heterobranchia</taxon>
        <taxon>Euthyneura</taxon>
        <taxon>Panpulmonata</taxon>
        <taxon>Sacoglossa</taxon>
        <taxon>Placobranchoidea</taxon>
        <taxon>Plakobranchidae</taxon>
        <taxon>Plakobranchus</taxon>
    </lineage>
</organism>
<dbReference type="SUPFAM" id="SSF51735">
    <property type="entry name" value="NAD(P)-binding Rossmann-fold domains"/>
    <property type="match status" value="1"/>
</dbReference>
<evidence type="ECO:0000313" key="2">
    <source>
        <dbReference type="EMBL" id="GFN93052.1"/>
    </source>
</evidence>
<dbReference type="PROSITE" id="PS00061">
    <property type="entry name" value="ADH_SHORT"/>
    <property type="match status" value="1"/>
</dbReference>
<comment type="caution">
    <text evidence="2">The sequence shown here is derived from an EMBL/GenBank/DDBJ whole genome shotgun (WGS) entry which is preliminary data.</text>
</comment>
<dbReference type="Gene3D" id="3.40.50.720">
    <property type="entry name" value="NAD(P)-binding Rossmann-like Domain"/>
    <property type="match status" value="1"/>
</dbReference>
<dbReference type="PANTHER" id="PTHR43975">
    <property type="entry name" value="ZGC:101858"/>
    <property type="match status" value="1"/>
</dbReference>
<dbReference type="PANTHER" id="PTHR43975:SF2">
    <property type="entry name" value="EG:BACR7A4.14 PROTEIN-RELATED"/>
    <property type="match status" value="1"/>
</dbReference>
<dbReference type="Pfam" id="PF13561">
    <property type="entry name" value="adh_short_C2"/>
    <property type="match status" value="1"/>
</dbReference>
<dbReference type="AlphaFoldDB" id="A0AAV3ZF14"/>
<sequence>MSGLTGKTVIVTGSSSGIGQATAVLFASKGCNVTLCGRDLTRLQNAVDICKQAAAKSGHSGSKFISIQGDLTDSTVRDAVVEKTVEAFGCIDVVVSNHAVAVAKDNVENLTEEAFDTIFNTNLKSGLFLIKRALPFLEKRKGCVVCVSSIAQECCTKKGLFAYSGSKAAVEHLAQCMALDFGPKGIRVNCIRPTFVRTRIFRDMFTSPAQLDVFEKLYREGTPLAGPASTPDHPAQAIVFLASDEAKFISGASIVVDGGLMCRGNPPNFS</sequence>
<dbReference type="InterPro" id="IPR002347">
    <property type="entry name" value="SDR_fam"/>
</dbReference>
<reference evidence="2 3" key="1">
    <citation type="journal article" date="2021" name="Elife">
        <title>Chloroplast acquisition without the gene transfer in kleptoplastic sea slugs, Plakobranchus ocellatus.</title>
        <authorList>
            <person name="Maeda T."/>
            <person name="Takahashi S."/>
            <person name="Yoshida T."/>
            <person name="Shimamura S."/>
            <person name="Takaki Y."/>
            <person name="Nagai Y."/>
            <person name="Toyoda A."/>
            <person name="Suzuki Y."/>
            <person name="Arimoto A."/>
            <person name="Ishii H."/>
            <person name="Satoh N."/>
            <person name="Nishiyama T."/>
            <person name="Hasebe M."/>
            <person name="Maruyama T."/>
            <person name="Minagawa J."/>
            <person name="Obokata J."/>
            <person name="Shigenobu S."/>
        </authorList>
    </citation>
    <scope>NUCLEOTIDE SEQUENCE [LARGE SCALE GENOMIC DNA]</scope>
</reference>
<accession>A0AAV3ZF14</accession>
<dbReference type="FunFam" id="3.40.50.720:FF:000084">
    <property type="entry name" value="Short-chain dehydrogenase reductase"/>
    <property type="match status" value="1"/>
</dbReference>
<name>A0AAV3ZF14_9GAST</name>
<dbReference type="InterPro" id="IPR036291">
    <property type="entry name" value="NAD(P)-bd_dom_sf"/>
</dbReference>
<evidence type="ECO:0000256" key="1">
    <source>
        <dbReference type="ARBA" id="ARBA00023002"/>
    </source>
</evidence>
<proteinExistence type="predicted"/>
<dbReference type="GO" id="GO:0016491">
    <property type="term" value="F:oxidoreductase activity"/>
    <property type="evidence" value="ECO:0007669"/>
    <property type="project" value="UniProtKB-KW"/>
</dbReference>
<protein>
    <submittedName>
        <fullName evidence="2">Glucose 1-dehydrogenase 3</fullName>
    </submittedName>
</protein>